<keyword evidence="3" id="KW-1185">Reference proteome</keyword>
<dbReference type="InterPro" id="IPR043502">
    <property type="entry name" value="DNA/RNA_pol_sf"/>
</dbReference>
<dbReference type="InterPro" id="IPR026960">
    <property type="entry name" value="RVT-Znf"/>
</dbReference>
<dbReference type="SUPFAM" id="SSF56672">
    <property type="entry name" value="DNA/RNA polymerases"/>
    <property type="match status" value="1"/>
</dbReference>
<dbReference type="Pfam" id="PF13966">
    <property type="entry name" value="zf-RVT"/>
    <property type="match status" value="1"/>
</dbReference>
<reference evidence="3" key="2">
    <citation type="journal article" date="2017" name="Nat. Plants">
        <title>The Aegilops tauschii genome reveals multiple impacts of transposons.</title>
        <authorList>
            <person name="Zhao G."/>
            <person name="Zou C."/>
            <person name="Li K."/>
            <person name="Wang K."/>
            <person name="Li T."/>
            <person name="Gao L."/>
            <person name="Zhang X."/>
            <person name="Wang H."/>
            <person name="Yang Z."/>
            <person name="Liu X."/>
            <person name="Jiang W."/>
            <person name="Mao L."/>
            <person name="Kong X."/>
            <person name="Jiao Y."/>
            <person name="Jia J."/>
        </authorList>
    </citation>
    <scope>NUCLEOTIDE SEQUENCE [LARGE SCALE GENOMIC DNA]</scope>
    <source>
        <strain evidence="3">cv. AL8/78</strain>
    </source>
</reference>
<dbReference type="Pfam" id="PF00078">
    <property type="entry name" value="RVT_1"/>
    <property type="match status" value="1"/>
</dbReference>
<reference evidence="2" key="5">
    <citation type="journal article" date="2021" name="G3 (Bethesda)">
        <title>Aegilops tauschii genome assembly Aet v5.0 features greater sequence contiguity and improved annotation.</title>
        <authorList>
            <person name="Wang L."/>
            <person name="Zhu T."/>
            <person name="Rodriguez J.C."/>
            <person name="Deal K.R."/>
            <person name="Dubcovsky J."/>
            <person name="McGuire P.E."/>
            <person name="Lux T."/>
            <person name="Spannagl M."/>
            <person name="Mayer K.F.X."/>
            <person name="Baldrich P."/>
            <person name="Meyers B.C."/>
            <person name="Huo N."/>
            <person name="Gu Y.Q."/>
            <person name="Zhou H."/>
            <person name="Devos K.M."/>
            <person name="Bennetzen J.L."/>
            <person name="Unver T."/>
            <person name="Budak H."/>
            <person name="Gulick P.J."/>
            <person name="Galiba G."/>
            <person name="Kalapos B."/>
            <person name="Nelson D.R."/>
            <person name="Li P."/>
            <person name="You F.M."/>
            <person name="Luo M.C."/>
            <person name="Dvorak J."/>
        </authorList>
    </citation>
    <scope>NUCLEOTIDE SEQUENCE [LARGE SCALE GENOMIC DNA]</scope>
    <source>
        <strain evidence="2">cv. AL8/78</strain>
    </source>
</reference>
<proteinExistence type="predicted"/>
<dbReference type="PROSITE" id="PS50878">
    <property type="entry name" value="RT_POL"/>
    <property type="match status" value="1"/>
</dbReference>
<sequence length="662" mass="75210">MHSIGKIVCKLLANRLAPFLHQIVPHSQSEFIKSRSIHDNFMYVKNTVKMLHRCKEPALLLKLDIASAFDSVSWRYMFELMSATGFGPRWCDIMALMWSSASSRIMVNGQLGAPFFHQKGLRQGDPVSPMLFTLAIAPVHWLLEKAGSVGALSVLRLPPSRLRISLYADDAALFIAPTPQEIETTKEILRVFGSASGLMANVQKSAFFPIACENIDLPSLLHQFPVPLAQFPCKYLGLPLHFNKITRADIQPTLDKMASRLQIWRGRLLSGDARLKLVNLVLSAILVHLLSIFKLDGWAIRQMDKLRRNFLWRSKPDADKGLALINRSTVCRPKRLGGLGVLDLNRFSRALRLRWKWYEWTDKDRPWTGTEIPCDKDDPALFSASTVVTIGNGNSANFWNDRWLDGHVPRLLAPEIFKLCSRKNLCVFDAVSNKKWLLGLQISDISQLRQFVALWTRVQQVILDPLASDSISWVWNSSQSYSASSAYQCQFLGSVSPAQLDKMWTVQVEAKCKFFMWLWLWGRILTANNLAIRGIPHDDICSFCDQDDETPDHLILACPFARTIWILVGNDLAMPILATNAQIAVSIKHWWDDLTSGLPRATKKAAIYTAWNIWKERNRRVFEHHSLQEAAILHLIKQDIYIASSSARWLSDVENYPPPESD</sequence>
<dbReference type="PANTHER" id="PTHR33116:SF87">
    <property type="entry name" value="OS01G0158850 PROTEIN"/>
    <property type="match status" value="1"/>
</dbReference>
<dbReference type="PANTHER" id="PTHR33116">
    <property type="entry name" value="REVERSE TRANSCRIPTASE ZINC-BINDING DOMAIN-CONTAINING PROTEIN-RELATED-RELATED"/>
    <property type="match status" value="1"/>
</dbReference>
<dbReference type="Proteomes" id="UP000015105">
    <property type="component" value="Chromosome 1D"/>
</dbReference>
<accession>A0A452Z168</accession>
<organism evidence="2 3">
    <name type="scientific">Aegilops tauschii subsp. strangulata</name>
    <name type="common">Goatgrass</name>
    <dbReference type="NCBI Taxonomy" id="200361"/>
    <lineage>
        <taxon>Eukaryota</taxon>
        <taxon>Viridiplantae</taxon>
        <taxon>Streptophyta</taxon>
        <taxon>Embryophyta</taxon>
        <taxon>Tracheophyta</taxon>
        <taxon>Spermatophyta</taxon>
        <taxon>Magnoliopsida</taxon>
        <taxon>Liliopsida</taxon>
        <taxon>Poales</taxon>
        <taxon>Poaceae</taxon>
        <taxon>BOP clade</taxon>
        <taxon>Pooideae</taxon>
        <taxon>Triticodae</taxon>
        <taxon>Triticeae</taxon>
        <taxon>Triticinae</taxon>
        <taxon>Aegilops</taxon>
    </lineage>
</organism>
<name>A0A452Z168_AEGTS</name>
<dbReference type="AlphaFoldDB" id="A0A452Z168"/>
<dbReference type="CDD" id="cd01650">
    <property type="entry name" value="RT_nLTR_like"/>
    <property type="match status" value="1"/>
</dbReference>
<dbReference type="InterPro" id="IPR000477">
    <property type="entry name" value="RT_dom"/>
</dbReference>
<feature type="domain" description="Reverse transcriptase" evidence="1">
    <location>
        <begin position="1"/>
        <end position="240"/>
    </location>
</feature>
<dbReference type="EnsemblPlants" id="AET1Gv20595900.2">
    <property type="protein sequence ID" value="AET1Gv20595900.2"/>
    <property type="gene ID" value="AET1Gv20595900"/>
</dbReference>
<dbReference type="Gramene" id="AET1Gv20595900.2">
    <property type="protein sequence ID" value="AET1Gv20595900.2"/>
    <property type="gene ID" value="AET1Gv20595900"/>
</dbReference>
<evidence type="ECO:0000313" key="2">
    <source>
        <dbReference type="EnsemblPlants" id="AET1Gv20595900.2"/>
    </source>
</evidence>
<evidence type="ECO:0000313" key="3">
    <source>
        <dbReference type="Proteomes" id="UP000015105"/>
    </source>
</evidence>
<reference evidence="3" key="1">
    <citation type="journal article" date="2014" name="Science">
        <title>Ancient hybridizations among the ancestral genomes of bread wheat.</title>
        <authorList>
            <consortium name="International Wheat Genome Sequencing Consortium,"/>
            <person name="Marcussen T."/>
            <person name="Sandve S.R."/>
            <person name="Heier L."/>
            <person name="Spannagl M."/>
            <person name="Pfeifer M."/>
            <person name="Jakobsen K.S."/>
            <person name="Wulff B.B."/>
            <person name="Steuernagel B."/>
            <person name="Mayer K.F."/>
            <person name="Olsen O.A."/>
        </authorList>
    </citation>
    <scope>NUCLEOTIDE SEQUENCE [LARGE SCALE GENOMIC DNA]</scope>
    <source>
        <strain evidence="3">cv. AL8/78</strain>
    </source>
</reference>
<dbReference type="STRING" id="200361.A0A452Z168"/>
<reference evidence="2" key="3">
    <citation type="journal article" date="2017" name="Nature">
        <title>Genome sequence of the progenitor of the wheat D genome Aegilops tauschii.</title>
        <authorList>
            <person name="Luo M.C."/>
            <person name="Gu Y.Q."/>
            <person name="Puiu D."/>
            <person name="Wang H."/>
            <person name="Twardziok S.O."/>
            <person name="Deal K.R."/>
            <person name="Huo N."/>
            <person name="Zhu T."/>
            <person name="Wang L."/>
            <person name="Wang Y."/>
            <person name="McGuire P.E."/>
            <person name="Liu S."/>
            <person name="Long H."/>
            <person name="Ramasamy R.K."/>
            <person name="Rodriguez J.C."/>
            <person name="Van S.L."/>
            <person name="Yuan L."/>
            <person name="Wang Z."/>
            <person name="Xia Z."/>
            <person name="Xiao L."/>
            <person name="Anderson O.D."/>
            <person name="Ouyang S."/>
            <person name="Liang Y."/>
            <person name="Zimin A.V."/>
            <person name="Pertea G."/>
            <person name="Qi P."/>
            <person name="Bennetzen J.L."/>
            <person name="Dai X."/>
            <person name="Dawson M.W."/>
            <person name="Muller H.G."/>
            <person name="Kugler K."/>
            <person name="Rivarola-Duarte L."/>
            <person name="Spannagl M."/>
            <person name="Mayer K.F.X."/>
            <person name="Lu F.H."/>
            <person name="Bevan M.W."/>
            <person name="Leroy P."/>
            <person name="Li P."/>
            <person name="You F.M."/>
            <person name="Sun Q."/>
            <person name="Liu Z."/>
            <person name="Lyons E."/>
            <person name="Wicker T."/>
            <person name="Salzberg S.L."/>
            <person name="Devos K.M."/>
            <person name="Dvorak J."/>
        </authorList>
    </citation>
    <scope>NUCLEOTIDE SEQUENCE [LARGE SCALE GENOMIC DNA]</scope>
    <source>
        <strain evidence="2">cv. AL8/78</strain>
    </source>
</reference>
<protein>
    <recommendedName>
        <fullName evidence="1">Reverse transcriptase domain-containing protein</fullName>
    </recommendedName>
</protein>
<evidence type="ECO:0000259" key="1">
    <source>
        <dbReference type="PROSITE" id="PS50878"/>
    </source>
</evidence>
<reference evidence="2" key="4">
    <citation type="submission" date="2019-03" db="UniProtKB">
        <authorList>
            <consortium name="EnsemblPlants"/>
        </authorList>
    </citation>
    <scope>IDENTIFICATION</scope>
</reference>